<reference evidence="3" key="1">
    <citation type="journal article" date="2019" name="Int. J. Syst. Evol. Microbiol.">
        <title>The Global Catalogue of Microorganisms (GCM) 10K type strain sequencing project: providing services to taxonomists for standard genome sequencing and annotation.</title>
        <authorList>
            <consortium name="The Broad Institute Genomics Platform"/>
            <consortium name="The Broad Institute Genome Sequencing Center for Infectious Disease"/>
            <person name="Wu L."/>
            <person name="Ma J."/>
        </authorList>
    </citation>
    <scope>NUCLEOTIDE SEQUENCE [LARGE SCALE GENOMIC DNA]</scope>
    <source>
        <strain evidence="3">JCM 18081</strain>
    </source>
</reference>
<dbReference type="EMBL" id="BAABIG010000024">
    <property type="protein sequence ID" value="GAA4799374.1"/>
    <property type="molecule type" value="Genomic_DNA"/>
</dbReference>
<sequence length="73" mass="8006">MGREKVDYLTERQEQILHHIRAAITDRGEAPTVAELAAALGMRPSSIHYQLGELAAKGAITRESGRPRGIRLA</sequence>
<name>A0ABP9BRD6_9ACTN</name>
<dbReference type="RefSeq" id="WP_345619998.1">
    <property type="nucleotide sequence ID" value="NZ_BAABIG010000024.1"/>
</dbReference>
<dbReference type="Proteomes" id="UP001501265">
    <property type="component" value="Unassembled WGS sequence"/>
</dbReference>
<keyword evidence="3" id="KW-1185">Reference proteome</keyword>
<gene>
    <name evidence="2" type="ORF">GCM10023220_29410</name>
</gene>
<evidence type="ECO:0000313" key="2">
    <source>
        <dbReference type="EMBL" id="GAA4799374.1"/>
    </source>
</evidence>
<dbReference type="SUPFAM" id="SSF46785">
    <property type="entry name" value="Winged helix' DNA-binding domain"/>
    <property type="match status" value="1"/>
</dbReference>
<dbReference type="InterPro" id="IPR036388">
    <property type="entry name" value="WH-like_DNA-bd_sf"/>
</dbReference>
<dbReference type="Gene3D" id="1.10.10.10">
    <property type="entry name" value="Winged helix-like DNA-binding domain superfamily/Winged helix DNA-binding domain"/>
    <property type="match status" value="1"/>
</dbReference>
<accession>A0ABP9BRD6</accession>
<feature type="domain" description="LexA repressor DNA-binding" evidence="1">
    <location>
        <begin position="9"/>
        <end position="69"/>
    </location>
</feature>
<protein>
    <recommendedName>
        <fullName evidence="1">LexA repressor DNA-binding domain-containing protein</fullName>
    </recommendedName>
</protein>
<organism evidence="2 3">
    <name type="scientific">Streptomyces ziwulingensis</name>
    <dbReference type="NCBI Taxonomy" id="1045501"/>
    <lineage>
        <taxon>Bacteria</taxon>
        <taxon>Bacillati</taxon>
        <taxon>Actinomycetota</taxon>
        <taxon>Actinomycetes</taxon>
        <taxon>Kitasatosporales</taxon>
        <taxon>Streptomycetaceae</taxon>
        <taxon>Streptomyces</taxon>
    </lineage>
</organism>
<evidence type="ECO:0000313" key="3">
    <source>
        <dbReference type="Proteomes" id="UP001501265"/>
    </source>
</evidence>
<dbReference type="InterPro" id="IPR006199">
    <property type="entry name" value="LexA_DNA-bd_dom"/>
</dbReference>
<proteinExistence type="predicted"/>
<evidence type="ECO:0000259" key="1">
    <source>
        <dbReference type="Pfam" id="PF01726"/>
    </source>
</evidence>
<dbReference type="InterPro" id="IPR036390">
    <property type="entry name" value="WH_DNA-bd_sf"/>
</dbReference>
<comment type="caution">
    <text evidence="2">The sequence shown here is derived from an EMBL/GenBank/DDBJ whole genome shotgun (WGS) entry which is preliminary data.</text>
</comment>
<dbReference type="Pfam" id="PF01726">
    <property type="entry name" value="LexA_DNA_bind"/>
    <property type="match status" value="1"/>
</dbReference>